<dbReference type="RefSeq" id="WP_150471760.1">
    <property type="nucleotide sequence ID" value="NZ_BMVS01000022.1"/>
</dbReference>
<evidence type="ECO:0000256" key="1">
    <source>
        <dbReference type="SAM" id="MobiDB-lite"/>
    </source>
</evidence>
<evidence type="ECO:0000313" key="3">
    <source>
        <dbReference type="EMBL" id="MFM9645210.1"/>
    </source>
</evidence>
<reference evidence="3 4" key="1">
    <citation type="submission" date="2024-12" db="EMBL/GenBank/DDBJ databases">
        <title>Forecasting of Potato common scab and diversities of Pathogenic streptomyces spp. in china.</title>
        <authorList>
            <person name="Handique U."/>
            <person name="Wu J."/>
        </authorList>
    </citation>
    <scope>NUCLEOTIDE SEQUENCE [LARGE SCALE GENOMIC DNA]</scope>
    <source>
        <strain evidence="3 4">ZRIMU1585</strain>
    </source>
</reference>
<organism evidence="3 4">
    <name type="scientific">Streptomyces galilaeus</name>
    <dbReference type="NCBI Taxonomy" id="33899"/>
    <lineage>
        <taxon>Bacteria</taxon>
        <taxon>Bacillati</taxon>
        <taxon>Actinomycetota</taxon>
        <taxon>Actinomycetes</taxon>
        <taxon>Kitasatosporales</taxon>
        <taxon>Streptomycetaceae</taxon>
        <taxon>Streptomyces</taxon>
    </lineage>
</organism>
<keyword evidence="4" id="KW-1185">Reference proteome</keyword>
<accession>A0ABW9IC43</accession>
<feature type="compositionally biased region" description="Low complexity" evidence="1">
    <location>
        <begin position="72"/>
        <end position="82"/>
    </location>
</feature>
<name>A0ABW9IC43_STRGJ</name>
<feature type="signal peptide" evidence="2">
    <location>
        <begin position="1"/>
        <end position="31"/>
    </location>
</feature>
<keyword evidence="2" id="KW-0732">Signal</keyword>
<evidence type="ECO:0008006" key="5">
    <source>
        <dbReference type="Google" id="ProtNLM"/>
    </source>
</evidence>
<proteinExistence type="predicted"/>
<gene>
    <name evidence="3" type="ORF">ACKI1S_03520</name>
</gene>
<dbReference type="EMBL" id="JBJVNE010000002">
    <property type="protein sequence ID" value="MFM9645210.1"/>
    <property type="molecule type" value="Genomic_DNA"/>
</dbReference>
<evidence type="ECO:0000313" key="4">
    <source>
        <dbReference type="Proteomes" id="UP001631993"/>
    </source>
</evidence>
<evidence type="ECO:0000256" key="2">
    <source>
        <dbReference type="SAM" id="SignalP"/>
    </source>
</evidence>
<dbReference type="Proteomes" id="UP001631993">
    <property type="component" value="Unassembled WGS sequence"/>
</dbReference>
<sequence length="105" mass="11266">MGSTARNLPRRRSWPRVLVLLLAVLVPTAPAAVSAPPSVATAETAEYDAPDAPRPTRATARRAVDPRPRPAPAAAVRPGRALPLPPRPPHRPALLDLRRTVVLRC</sequence>
<protein>
    <recommendedName>
        <fullName evidence="5">Secreted protein</fullName>
    </recommendedName>
</protein>
<dbReference type="GeneID" id="301208048"/>
<feature type="region of interest" description="Disordered" evidence="1">
    <location>
        <begin position="32"/>
        <end position="92"/>
    </location>
</feature>
<feature type="chain" id="PRO_5045538658" description="Secreted protein" evidence="2">
    <location>
        <begin position="32"/>
        <end position="105"/>
    </location>
</feature>
<comment type="caution">
    <text evidence="3">The sequence shown here is derived from an EMBL/GenBank/DDBJ whole genome shotgun (WGS) entry which is preliminary data.</text>
</comment>
<feature type="compositionally biased region" description="Low complexity" evidence="1">
    <location>
        <begin position="32"/>
        <end position="42"/>
    </location>
</feature>